<proteinExistence type="predicted"/>
<evidence type="ECO:0000313" key="2">
    <source>
        <dbReference type="EMBL" id="NMO21283.1"/>
    </source>
</evidence>
<dbReference type="RefSeq" id="WP_169350476.1">
    <property type="nucleotide sequence ID" value="NZ_JABBJJ010000310.1"/>
</dbReference>
<gene>
    <name evidence="2" type="ORF">HG543_41500</name>
</gene>
<dbReference type="EMBL" id="JABBJJ010000310">
    <property type="protein sequence ID" value="NMO21283.1"/>
    <property type="molecule type" value="Genomic_DNA"/>
</dbReference>
<reference evidence="2 3" key="1">
    <citation type="submission" date="2020-04" db="EMBL/GenBank/DDBJ databases">
        <title>Draft genome of Pyxidicoccus fallax type strain.</title>
        <authorList>
            <person name="Whitworth D.E."/>
        </authorList>
    </citation>
    <scope>NUCLEOTIDE SEQUENCE [LARGE SCALE GENOMIC DNA]</scope>
    <source>
        <strain evidence="2 3">DSM 14698</strain>
    </source>
</reference>
<name>A0A848LUY1_9BACT</name>
<feature type="chain" id="PRO_5032972588" description="Lipoprotein" evidence="1">
    <location>
        <begin position="24"/>
        <end position="123"/>
    </location>
</feature>
<protein>
    <recommendedName>
        <fullName evidence="4">Lipoprotein</fullName>
    </recommendedName>
</protein>
<dbReference type="PROSITE" id="PS51257">
    <property type="entry name" value="PROKAR_LIPOPROTEIN"/>
    <property type="match status" value="1"/>
</dbReference>
<keyword evidence="1" id="KW-0732">Signal</keyword>
<evidence type="ECO:0000256" key="1">
    <source>
        <dbReference type="SAM" id="SignalP"/>
    </source>
</evidence>
<sequence>MPSSLRCLGAVALLLLSGACARAKRSPEEGWPAKLDFSRLPRRALDQEGSSANVLEMQQRGEAYARGYRQRGPFHGTSHEVTVFYVLASNEFYLQENCMMGHWDPPIGPFAGDPREVLAPASP</sequence>
<evidence type="ECO:0000313" key="3">
    <source>
        <dbReference type="Proteomes" id="UP000518300"/>
    </source>
</evidence>
<feature type="signal peptide" evidence="1">
    <location>
        <begin position="1"/>
        <end position="23"/>
    </location>
</feature>
<dbReference type="AlphaFoldDB" id="A0A848LUY1"/>
<evidence type="ECO:0008006" key="4">
    <source>
        <dbReference type="Google" id="ProtNLM"/>
    </source>
</evidence>
<comment type="caution">
    <text evidence="2">The sequence shown here is derived from an EMBL/GenBank/DDBJ whole genome shotgun (WGS) entry which is preliminary data.</text>
</comment>
<organism evidence="2 3">
    <name type="scientific">Pyxidicoccus fallax</name>
    <dbReference type="NCBI Taxonomy" id="394095"/>
    <lineage>
        <taxon>Bacteria</taxon>
        <taxon>Pseudomonadati</taxon>
        <taxon>Myxococcota</taxon>
        <taxon>Myxococcia</taxon>
        <taxon>Myxococcales</taxon>
        <taxon>Cystobacterineae</taxon>
        <taxon>Myxococcaceae</taxon>
        <taxon>Pyxidicoccus</taxon>
    </lineage>
</organism>
<accession>A0A848LUY1</accession>
<keyword evidence="3" id="KW-1185">Reference proteome</keyword>
<dbReference type="Proteomes" id="UP000518300">
    <property type="component" value="Unassembled WGS sequence"/>
</dbReference>